<gene>
    <name evidence="4" type="ORF">IC627_17745</name>
    <name evidence="3" type="ORF">PDPUS_2_00201</name>
</gene>
<dbReference type="InterPro" id="IPR055170">
    <property type="entry name" value="GFO_IDH_MocA-like_dom"/>
</dbReference>
<dbReference type="SUPFAM" id="SSF55347">
    <property type="entry name" value="Glyceraldehyde-3-phosphate dehydrogenase-like, C-terminal domain"/>
    <property type="match status" value="1"/>
</dbReference>
<dbReference type="Gene3D" id="3.30.360.10">
    <property type="entry name" value="Dihydrodipicolinate Reductase, domain 2"/>
    <property type="match status" value="1"/>
</dbReference>
<evidence type="ECO:0000259" key="1">
    <source>
        <dbReference type="Pfam" id="PF01408"/>
    </source>
</evidence>
<reference evidence="4 6" key="3">
    <citation type="submission" date="2020-09" db="EMBL/GenBank/DDBJ databases">
        <title>Complete, closed and curated genome sequences of Photobacterium damselae subsp. piscicida isolates from Australia indicate localised evolution and additional plasmid-borne pathogenicity mechanisms.</title>
        <authorList>
            <person name="Baseggio L."/>
            <person name="Silayeva O."/>
            <person name="Buller N."/>
            <person name="Landos M."/>
            <person name="Engelstaedter J."/>
            <person name="Barnes A.C."/>
        </authorList>
    </citation>
    <scope>NUCLEOTIDE SEQUENCE [LARGE SCALE GENOMIC DNA]</scope>
    <source>
        <strain evidence="4 6">AS-16-0540-1</strain>
    </source>
</reference>
<dbReference type="Gene3D" id="3.40.50.720">
    <property type="entry name" value="NAD(P)-binding Rossmann-like Domain"/>
    <property type="match status" value="1"/>
</dbReference>
<sequence>MIKLAVVGTNWITDQFVEAALATEQFSLNAVYSRDIQRAQEFGLKYQAPHYYNKLEQLVDDTEIDAVYIASPNALHAPQAITLMQSGKHVICEKPLGSNYNQVQQMFATAHSNNVVLFEAFMSPYQPNFQVIKDQLPSLGALRKAQISYCQYSSRYQKYLNGENPNTFNSEFSNGSIVDIGYYCVASAIELFGEPQTIKATAHLLESGVDGSGSVLLGYEGFDVVIMHSKISNSYVPSEFQGEDANLLVDMISTGRGVTKISRQGAQTDLTLVQHSNPMFYGAHAFAQRIQQGKIDPNEQHRSLIVAKVLTEIRRQTGVIFPADNIVK</sequence>
<dbReference type="PANTHER" id="PTHR43054:SF1">
    <property type="entry name" value="SCYLLO-INOSITOL 2-DEHYDROGENASE (NADP(+)) IOLU"/>
    <property type="match status" value="1"/>
</dbReference>
<feature type="domain" description="Gfo/Idh/MocA-like oxidoreductase N-terminal" evidence="1">
    <location>
        <begin position="2"/>
        <end position="120"/>
    </location>
</feature>
<dbReference type="Pfam" id="PF01408">
    <property type="entry name" value="GFO_IDH_MocA"/>
    <property type="match status" value="1"/>
</dbReference>
<dbReference type="Proteomes" id="UP000218676">
    <property type="component" value="Chromosome 2"/>
</dbReference>
<dbReference type="RefSeq" id="WP_044179631.1">
    <property type="nucleotide sequence ID" value="NZ_AP018046.1"/>
</dbReference>
<dbReference type="EMBL" id="AP018046">
    <property type="protein sequence ID" value="BAX54787.1"/>
    <property type="molecule type" value="Genomic_DNA"/>
</dbReference>
<feature type="domain" description="GFO/IDH/MocA-like oxidoreductase" evidence="2">
    <location>
        <begin position="139"/>
        <end position="230"/>
    </location>
</feature>
<dbReference type="GO" id="GO:0000166">
    <property type="term" value="F:nucleotide binding"/>
    <property type="evidence" value="ECO:0007669"/>
    <property type="project" value="InterPro"/>
</dbReference>
<evidence type="ECO:0000313" key="6">
    <source>
        <dbReference type="Proteomes" id="UP000516656"/>
    </source>
</evidence>
<dbReference type="InterPro" id="IPR000683">
    <property type="entry name" value="Gfo/Idh/MocA-like_OxRdtase_N"/>
</dbReference>
<dbReference type="PANTHER" id="PTHR43054">
    <property type="match status" value="1"/>
</dbReference>
<reference evidence="3" key="1">
    <citation type="journal article" date="2017" name="Genome Announc.">
        <title>Whole-Genome Sequence of Photobacterium damselae subsp. piscicida Strain 91-197, Isolated from Hybrid Striped Bass (Morone sp.) in the United States.</title>
        <authorList>
            <person name="Teru Y."/>
            <person name="Hikima J."/>
            <person name="Kono T."/>
            <person name="Sakai M."/>
            <person name="Takano T."/>
            <person name="Hawke J.P."/>
            <person name="Takeyama H."/>
            <person name="Aoki T."/>
        </authorList>
    </citation>
    <scope>NUCLEOTIDE SEQUENCE</scope>
    <source>
        <strain evidence="3">91-197</strain>
    </source>
</reference>
<organism evidence="3 5">
    <name type="scientific">Photobacterium damsela subsp. piscicida</name>
    <name type="common">Pasteurella piscicida</name>
    <dbReference type="NCBI Taxonomy" id="38294"/>
    <lineage>
        <taxon>Bacteria</taxon>
        <taxon>Pseudomonadati</taxon>
        <taxon>Pseudomonadota</taxon>
        <taxon>Gammaproteobacteria</taxon>
        <taxon>Vibrionales</taxon>
        <taxon>Vibrionaceae</taxon>
        <taxon>Photobacterium</taxon>
    </lineage>
</organism>
<evidence type="ECO:0000259" key="2">
    <source>
        <dbReference type="Pfam" id="PF22725"/>
    </source>
</evidence>
<dbReference type="SUPFAM" id="SSF51735">
    <property type="entry name" value="NAD(P)-binding Rossmann-fold domains"/>
    <property type="match status" value="1"/>
</dbReference>
<dbReference type="EMBL" id="CP061855">
    <property type="protein sequence ID" value="QOD58660.1"/>
    <property type="molecule type" value="Genomic_DNA"/>
</dbReference>
<proteinExistence type="predicted"/>
<reference evidence="5" key="2">
    <citation type="submission" date="2017-05" db="EMBL/GenBank/DDBJ databases">
        <title>Whole genome sequence of fish pathogenic bacteria, Photobacterium damselae subsp. piscicida, strain 91-197, isolated from hybrid striped bass (Morone sp.) in USA.</title>
        <authorList>
            <person name="Teru Y."/>
            <person name="Hikima J."/>
            <person name="Kono T."/>
            <person name="Sakai M."/>
            <person name="Takano T."/>
            <person name="Hawke J.P."/>
            <person name="Takeyama H."/>
            <person name="Aoki T."/>
        </authorList>
    </citation>
    <scope>NUCLEOTIDE SEQUENCE [LARGE SCALE GENOMIC DNA]</scope>
    <source>
        <strain evidence="5">91-197</strain>
    </source>
</reference>
<evidence type="ECO:0000313" key="3">
    <source>
        <dbReference type="EMBL" id="BAX54787.1"/>
    </source>
</evidence>
<dbReference type="InterPro" id="IPR036291">
    <property type="entry name" value="NAD(P)-bd_dom_sf"/>
</dbReference>
<accession>A0A1Q9GWW9</accession>
<dbReference type="AlphaFoldDB" id="A0A1Q9GWW9"/>
<name>A0A1Q9GWW9_PHODP</name>
<protein>
    <submittedName>
        <fullName evidence="4">Gfo/Idh/MocA family oxidoreductase</fullName>
    </submittedName>
    <submittedName>
        <fullName evidence="3">Glucose--fructose oxidoreductase</fullName>
    </submittedName>
</protein>
<dbReference type="Pfam" id="PF22725">
    <property type="entry name" value="GFO_IDH_MocA_C3"/>
    <property type="match status" value="1"/>
</dbReference>
<dbReference type="Proteomes" id="UP000516656">
    <property type="component" value="Chromosome 2"/>
</dbReference>
<evidence type="ECO:0000313" key="5">
    <source>
        <dbReference type="Proteomes" id="UP000218676"/>
    </source>
</evidence>
<evidence type="ECO:0000313" key="4">
    <source>
        <dbReference type="EMBL" id="QOD58660.1"/>
    </source>
</evidence>